<dbReference type="Proteomes" id="UP000198131">
    <property type="component" value="Unassembled WGS sequence"/>
</dbReference>
<dbReference type="RefSeq" id="WP_088844224.1">
    <property type="nucleotide sequence ID" value="NZ_FYEW01000002.1"/>
</dbReference>
<proteinExistence type="predicted"/>
<accession>A0A212UB59</accession>
<keyword evidence="2" id="KW-1185">Reference proteome</keyword>
<gene>
    <name evidence="1" type="ORF">SAMN06265337_2898</name>
</gene>
<evidence type="ECO:0000313" key="2">
    <source>
        <dbReference type="Proteomes" id="UP000198131"/>
    </source>
</evidence>
<sequence length="206" mass="24100">MNHRLFILATSLLLPGLLFSCQKEEELQPPIEQIIPLQVGNEWQYREYLYNRDGSLTDSMGIYTRSVLRDTVINKSTWYILNDRSIVQNARQGYAYYNAASNQGLLVYQGGDMGGVGYNYVYPTYNLWVYTVPTHDRKPIPHSRQMLSGNLYQVEYQYNYSSPASVQTQKREEWVVPNIGVARADVYYRNTTQLQRRRELISYKLK</sequence>
<evidence type="ECO:0000313" key="1">
    <source>
        <dbReference type="EMBL" id="SNC75485.1"/>
    </source>
</evidence>
<dbReference type="AlphaFoldDB" id="A0A212UB59"/>
<protein>
    <submittedName>
        <fullName evidence="1">Uncharacterized protein</fullName>
    </submittedName>
</protein>
<name>A0A212UB59_9BACT</name>
<dbReference type="OrthoDB" id="850184at2"/>
<reference evidence="2" key="1">
    <citation type="submission" date="2017-06" db="EMBL/GenBank/DDBJ databases">
        <authorList>
            <person name="Varghese N."/>
            <person name="Submissions S."/>
        </authorList>
    </citation>
    <scope>NUCLEOTIDE SEQUENCE [LARGE SCALE GENOMIC DNA]</scope>
    <source>
        <strain evidence="2">DSM 11116</strain>
    </source>
</reference>
<dbReference type="PROSITE" id="PS51257">
    <property type="entry name" value="PROKAR_LIPOPROTEIN"/>
    <property type="match status" value="1"/>
</dbReference>
<organism evidence="1 2">
    <name type="scientific">Hymenobacter gelipurpurascens</name>
    <dbReference type="NCBI Taxonomy" id="89968"/>
    <lineage>
        <taxon>Bacteria</taxon>
        <taxon>Pseudomonadati</taxon>
        <taxon>Bacteroidota</taxon>
        <taxon>Cytophagia</taxon>
        <taxon>Cytophagales</taxon>
        <taxon>Hymenobacteraceae</taxon>
        <taxon>Hymenobacter</taxon>
    </lineage>
</organism>
<dbReference type="EMBL" id="FYEW01000002">
    <property type="protein sequence ID" value="SNC75485.1"/>
    <property type="molecule type" value="Genomic_DNA"/>
</dbReference>